<dbReference type="eggNOG" id="COG3899">
    <property type="taxonomic scope" value="Bacteria"/>
</dbReference>
<protein>
    <submittedName>
        <fullName evidence="5">LuxR-family transcriptional regulator</fullName>
    </submittedName>
</protein>
<dbReference type="PANTHER" id="PTHR16305:SF28">
    <property type="entry name" value="GUANYLATE CYCLASE DOMAIN-CONTAINING PROTEIN"/>
    <property type="match status" value="1"/>
</dbReference>
<dbReference type="Gene3D" id="3.40.50.300">
    <property type="entry name" value="P-loop containing nucleotide triphosphate hydrolases"/>
    <property type="match status" value="1"/>
</dbReference>
<evidence type="ECO:0000313" key="6">
    <source>
        <dbReference type="Proteomes" id="UP000000657"/>
    </source>
</evidence>
<proteinExistence type="predicted"/>
<dbReference type="SUPFAM" id="SSF52540">
    <property type="entry name" value="P-loop containing nucleoside triphosphate hydrolases"/>
    <property type="match status" value="1"/>
</dbReference>
<dbReference type="GO" id="GO:0004016">
    <property type="term" value="F:adenylate cyclase activity"/>
    <property type="evidence" value="ECO:0007669"/>
    <property type="project" value="TreeGrafter"/>
</dbReference>
<evidence type="ECO:0000256" key="2">
    <source>
        <dbReference type="ARBA" id="ARBA00022840"/>
    </source>
</evidence>
<evidence type="ECO:0000256" key="3">
    <source>
        <dbReference type="SAM" id="MobiDB-lite"/>
    </source>
</evidence>
<keyword evidence="6" id="KW-1185">Reference proteome</keyword>
<dbReference type="HOGENOM" id="CLU_006850_2_0_11"/>
<feature type="domain" description="Orc1-like AAA ATPase" evidence="4">
    <location>
        <begin position="123"/>
        <end position="275"/>
    </location>
</feature>
<sequence>MPQMCHRRATGTQRGRHRRYVALATGRSAGAWPFLGSAGVATFGRIGMPRGGLACRAGHGGERATLALDRVGSAAVLPHPVPALPYPVPALPQPALPQPVLPRPVARPTGEDPAREPGAAEVFVGRREELALLARLAARAAAGRRQVAVVSGEAGIGKTYLCERAAEQAEQAGMAVEWGRCWPYGGAPPLWPWPALLAAVSGAPGGHPLAEGLGGASAAPERFTRFQAVADLVTRRLAGRPTMIVLDDVHAADADALLLTRFLARVLDRVPLLLVLTRRPDGQGDPALAQLAADVEREATVLALRRFTLPDAQDYLAAHGLHDPPDADAPPLGDGDPIGAGHRPGQDLARTVLAITGGNPLFVSRVVAHGSPQAGLAGVEQAVADSIGRLDADSRRTLALAAVLGRTVAVHDVAALAGRPVLVVLDDLADARRIGLVEPAGTDRFRFGHDVILGAAAATLRPRERLDAHAAAAALLGGSNRADRLALRAHHALQAAARSRQDAQRAVGACRAAARSMRRGFDYQQAAALLDAAVAVSDPWPAMTGRAALLVERAEAILACGRLSAARDAFARAAEALDGADDPILLARAALGLGGVWLNEHRDPVDRRRVLALQRSALDALAAAATADGGVAADGRPSADGEATGAGAGAASVPALRQVVSLRGRLAVRLAAESVYDGATPARALAELAAIRATGDAAALAEALSLTHHAMLGPEHNPVKLALAQELLTVAASSGDGMLALLGLLWRTVDLFHLGDARAERSLAELRARADALACQSVLYIVAAMDVMRLVRAGRLAQAEAAAGTCLELGLAVGDADAEAFYGAQLASIRWMQGRDGELLDLAAEAAASPTLAAGDFAFAAGAAMMAARAGRLDEARSALHRLVAAGGGLAALPTSSSWLTGMVAVAEAACLLDERAIAEQVRGLVEPFADLPVMPSLAVTCFGSTERALGLVALALGDADGAVRHHERAVAASRRFGNRPGTALSRVDLAAALTARAGSGDRARARTLLAAAHAEAVTMDLSVRAAQWAALLHAADASSSPDEPAAADAEPAGAEPAGAETTAGSSIPTTEAGGAGRTGTLTRQGDGWLLAADGRQLFLGDLQGLRYLAVLVERPGEGVTALALCGAVPFDAGHHEVVDRQALDAYRRRLRELDEERQDAEADGDTDRARALQADWDALTDHLRTVAGLGGRSRAFHTSAERARTAVRKSVRRALDAITAADPDLGAELQATIITGLTCRHIPATTSPRHWTVRR</sequence>
<evidence type="ECO:0000259" key="4">
    <source>
        <dbReference type="Pfam" id="PF13191"/>
    </source>
</evidence>
<evidence type="ECO:0000256" key="1">
    <source>
        <dbReference type="ARBA" id="ARBA00022741"/>
    </source>
</evidence>
<dbReference type="Proteomes" id="UP000000657">
    <property type="component" value="Chromosome"/>
</dbReference>
<name>Q0RGK8_FRAAA</name>
<dbReference type="GO" id="GO:0005524">
    <property type="term" value="F:ATP binding"/>
    <property type="evidence" value="ECO:0007669"/>
    <property type="project" value="UniProtKB-KW"/>
</dbReference>
<dbReference type="AlphaFoldDB" id="Q0RGK8"/>
<dbReference type="EMBL" id="CT573213">
    <property type="protein sequence ID" value="CAJ63379.1"/>
    <property type="molecule type" value="Genomic_DNA"/>
</dbReference>
<dbReference type="InterPro" id="IPR041664">
    <property type="entry name" value="AAA_16"/>
</dbReference>
<keyword evidence="2" id="KW-0067">ATP-binding</keyword>
<evidence type="ECO:0000313" key="5">
    <source>
        <dbReference type="EMBL" id="CAJ63379.1"/>
    </source>
</evidence>
<feature type="region of interest" description="Disordered" evidence="3">
    <location>
        <begin position="1040"/>
        <end position="1080"/>
    </location>
</feature>
<feature type="compositionally biased region" description="Low complexity" evidence="3">
    <location>
        <begin position="329"/>
        <end position="341"/>
    </location>
</feature>
<dbReference type="Pfam" id="PF13191">
    <property type="entry name" value="AAA_16"/>
    <property type="match status" value="1"/>
</dbReference>
<dbReference type="STRING" id="326424.FRAAL4738"/>
<dbReference type="InterPro" id="IPR027417">
    <property type="entry name" value="P-loop_NTPase"/>
</dbReference>
<feature type="region of interest" description="Disordered" evidence="3">
    <location>
        <begin position="318"/>
        <end position="343"/>
    </location>
</feature>
<dbReference type="GO" id="GO:0005737">
    <property type="term" value="C:cytoplasm"/>
    <property type="evidence" value="ECO:0007669"/>
    <property type="project" value="TreeGrafter"/>
</dbReference>
<reference evidence="5 6" key="1">
    <citation type="journal article" date="2007" name="Genome Res.">
        <title>Genome characteristics of facultatively symbiotic Frankia sp. strains reflect host range and host plant biogeography.</title>
        <authorList>
            <person name="Normand P."/>
            <person name="Lapierre P."/>
            <person name="Tisa L.S."/>
            <person name="Gogarten J.P."/>
            <person name="Alloisio N."/>
            <person name="Bagnarol E."/>
            <person name="Bassi C.A."/>
            <person name="Berry A.M."/>
            <person name="Bickhart D.M."/>
            <person name="Choisne N."/>
            <person name="Couloux A."/>
            <person name="Cournoyer B."/>
            <person name="Cruveiller S."/>
            <person name="Daubin V."/>
            <person name="Demange N."/>
            <person name="Francino M.P."/>
            <person name="Goltsman E."/>
            <person name="Huang Y."/>
            <person name="Kopp O.R."/>
            <person name="Labarre L."/>
            <person name="Lapidus A."/>
            <person name="Lavire C."/>
            <person name="Marechal J."/>
            <person name="Martinez M."/>
            <person name="Mastronunzio J.E."/>
            <person name="Mullin B.C."/>
            <person name="Niemann J."/>
            <person name="Pujic P."/>
            <person name="Rawnsley T."/>
            <person name="Rouy Z."/>
            <person name="Schenowitz C."/>
            <person name="Sellstedt A."/>
            <person name="Tavares F."/>
            <person name="Tomkins J.P."/>
            <person name="Vallenet D."/>
            <person name="Valverde C."/>
            <person name="Wall L.G."/>
            <person name="Wang Y."/>
            <person name="Medigue C."/>
            <person name="Benson D.R."/>
        </authorList>
    </citation>
    <scope>NUCLEOTIDE SEQUENCE [LARGE SCALE GENOMIC DNA]</scope>
    <source>
        <strain evidence="6">DSM 45986 / CECT 9034 / ACN14a</strain>
    </source>
</reference>
<dbReference type="eggNOG" id="COG3629">
    <property type="taxonomic scope" value="Bacteria"/>
</dbReference>
<accession>Q0RGK8</accession>
<gene>
    <name evidence="5" type="ordered locus">FRAAL4738</name>
</gene>
<dbReference type="PANTHER" id="PTHR16305">
    <property type="entry name" value="TESTICULAR SOLUBLE ADENYLYL CYCLASE"/>
    <property type="match status" value="1"/>
</dbReference>
<keyword evidence="1" id="KW-0547">Nucleotide-binding</keyword>
<dbReference type="KEGG" id="fal:FRAAL4738"/>
<organism evidence="5 6">
    <name type="scientific">Frankia alni (strain DSM 45986 / CECT 9034 / ACN14a)</name>
    <dbReference type="NCBI Taxonomy" id="326424"/>
    <lineage>
        <taxon>Bacteria</taxon>
        <taxon>Bacillati</taxon>
        <taxon>Actinomycetota</taxon>
        <taxon>Actinomycetes</taxon>
        <taxon>Frankiales</taxon>
        <taxon>Frankiaceae</taxon>
        <taxon>Frankia</taxon>
    </lineage>
</organism>